<evidence type="ECO:0000313" key="4">
    <source>
        <dbReference type="Proteomes" id="UP000003748"/>
    </source>
</evidence>
<dbReference type="EMBL" id="ACJY01000070">
    <property type="protein sequence ID" value="EFE86703.1"/>
    <property type="molecule type" value="Genomic_DNA"/>
</dbReference>
<dbReference type="InterPro" id="IPR053787">
    <property type="entry name" value="Autotransptr-assoc_N"/>
</dbReference>
<comment type="caution">
    <text evidence="3">The sequence shown here is derived from an EMBL/GenBank/DDBJ whole genome shotgun (WGS) entry which is preliminary data.</text>
</comment>
<name>D4CVF2_9FUSO</name>
<dbReference type="InterPro" id="IPR036709">
    <property type="entry name" value="Autotransporte_beta_dom_sf"/>
</dbReference>
<dbReference type="PROSITE" id="PS51208">
    <property type="entry name" value="AUTOTRANSPORTER"/>
    <property type="match status" value="1"/>
</dbReference>
<dbReference type="SMART" id="SM00869">
    <property type="entry name" value="Autotransporter"/>
    <property type="match status" value="1"/>
</dbReference>
<evidence type="ECO:0000313" key="3">
    <source>
        <dbReference type="EMBL" id="EFE86703.1"/>
    </source>
</evidence>
<reference evidence="3 4" key="1">
    <citation type="submission" date="2010-02" db="EMBL/GenBank/DDBJ databases">
        <authorList>
            <person name="Weinstock G."/>
            <person name="Sodergren E."/>
            <person name="Clifton S."/>
            <person name="Fulton L."/>
            <person name="Fulton B."/>
            <person name="Courtney L."/>
            <person name="Fronick C."/>
            <person name="Harrison M."/>
            <person name="Strong C."/>
            <person name="Farmer C."/>
            <person name="Delahaunty K."/>
            <person name="Markovic C."/>
            <person name="Hall O."/>
            <person name="Minx P."/>
            <person name="Tomlinson C."/>
            <person name="Mitreva M."/>
            <person name="Nelson J."/>
            <person name="Hou S."/>
            <person name="Wollam A."/>
            <person name="Pepin K.H."/>
            <person name="Johnson M."/>
            <person name="Bhonagiri V."/>
            <person name="Zhang X."/>
            <person name="Suruliraj S."/>
            <person name="Warren W."/>
            <person name="Chinwalla A."/>
            <person name="Mardis E.R."/>
            <person name="Wilson R.K."/>
        </authorList>
    </citation>
    <scope>NUCLEOTIDE SEQUENCE [LARGE SCALE GENOMIC DNA]</scope>
    <source>
        <strain evidence="3 4">ATCC 33693</strain>
    </source>
</reference>
<gene>
    <name evidence="3" type="ORF">FUSPEROL_01396</name>
</gene>
<dbReference type="Pfam" id="PF03797">
    <property type="entry name" value="Autotransporter"/>
    <property type="match status" value="1"/>
</dbReference>
<dbReference type="RefSeq" id="WP_005973269.1">
    <property type="nucleotide sequence ID" value="NZ_GG665896.1"/>
</dbReference>
<proteinExistence type="predicted"/>
<sequence length="2087" mass="230790">MNNNLSNVEKNLKTIAKKYENIKYSLSLAVLFLMKGASTFSDDNVIQETEKKDILTENKNEKSESKEIKIEKQKKQKLKASWVNMQFAPNDIYSNYFSTPKAEAEKTPIPTISKIEIEKENLKNSVENLQNKIDSIKKENDKELKNLRLELIQLMDQGNQVIKSPWSSWQFGTNYMSDNWRGAYKGRGDKAEKYPFEGIFTRSDDIFERSLSPLSEKYKNLRTSTNSYLASSNSRKDLDLYRYGNVDLKNIKEPLVEWKVSADINPRKIEKIKPLELVLKHKINFTSPELPNFLVPDEKAEAVDIPKIKDFPLGSGRMYLSAEKEDYAKIEKAFGEPVLAGRRKADAVGPISQTDVKGKDGRGKMEIIHDETEYFSLKTENTVFTGKEGSDHHTTFTYDQNLDYKFKYIREFGPFALRAGGGHDFSIENTDIISSGKVKSSIGIYRNAFYMLTLNANTNETTSMTLKNNSTITVNSDKTGAVLFCTYTPNSNLKFTNEGTIKINNQNSFVASFINFPRIENIGTFINKGNINIEGEGGSVVLDNVEYPSYYHFINNENIKIAGKHNTGFNVAEYGRNTTQRVSVIQLNKPIIVEGEISSAFYFKKLNRNRKFEALINGNLEKSFFNVELHGKKNTGMRIGVGGVAQNGEVKFQNFKIKSINGDGNNLIKIQKQDDIKFLKGGEHHEFTIEGGDGNLAFYLQESKGIINEGDILIKESNTGISKNSTGIVSSVESEIENKGKISIKGDRAKGLYALKNGKILNNGEFTFDGNTTNTEKGSIGIYAKQGGKVESNTKSHITVSNPKSVGLFAENKGDDSKFSNDAEIKISNSEINAKNGAFNLYANKGGKITLGNRVTLNTEKNSLAFYTAYSSSNPGGKIIFDNTVTTNIKKGGTAFYYDLSSLSGNFNFSTWYANNFIHNNNSKLKLNMEDGGRILFLSNGNLTLSGMINNFSLTNQIEVNGNNYIHASLVNSNLELDKDINLDNDEDSYKKLEILSSSIKNSKTIKGSKKGQLAIAQENTEDNLASKIKLLNNNKIELTGEESLGIYGKRAEIENKGSISVGEKSAAIYLIEDNEGKLLAGSVKNNGLITLGEFSSGIVYKAETTGRYPTLDGGISNFGEIKSTAKNVIGMNFESSLDSKKIINETTGKIELIGENSIGMYALGTGNYEVQNLGKILMASSSEIKTPNIGIYTNNKNSLIKNNGIIAVGDKSIGIYGYSIKTENDSNISVGESGIGIYSLNGNLDLKGKLKVGTNEAKAVLLTGDNQVITNNMSSITLKDNSFGIVDTGNNNKISSNTPEISLRNKNVFLYSESTTSNIINNTKVTANGNGNFGIYTAGKASNTANIDLRQGLGNVGVYSIGEKLVTNSATIKVGASNPLQKLYSIAMAAGYYDKDNKTTTYRGNIVNTGRIEVSGNRGIGMYASGLGSKAINEGEIYLTERNSIGMFLDYGAEGINKGSIIATPNAVGAIGAVAANGAIFKNYGTINIVSKNGVGVLTRKGGKLEEYASLSASTTVGSSNISAETRVDTSNLINTNIETETEKAIEDGSVRIMAPIGSNNREIEINGKKVPNVGIDTNIPLPDARIIEKTKEGSSTGKIINLKDNEIEKSKASASKLGMYVDTSGVNYTNPIQGLNNLSEETEVDFILGTEATKYTNSRAIKIKDNILAPYNETILSNPQIRKWYMYSASLTWIGTVQLNSDGDQIKAAYLAKIPYTTFAKDKDVYNFSDGLEQRYNKNALNSREKLLFNKLNGIGKNESILLAQAFDEMMGHQYTNVQQRVQSTGIILDKEFDYLKNEWKTTSKDSNKIKTFGAKGEYKTDTTGVINYKNNAYGVAYVHENENTRLGEGLGWYIGIVHNTFKFKDIGNSKEEQLQGKLGVFKSVPFDHNNSLNWTISGDIFAGYNKMHRKFLVVDEVFNAKSKYYTYGLGIKNEVSRNFRLDENFSFKPYISLNTEYGRISKIREKSGEVRLEVKSNDYFSVRPEIGVEFGYKHQFDKKTLKVDVTVAYENELGRVTSQKNKSRVGYTSAEWYDLRGEKEDRRGNIKTDLNVGWDNQRVGITTNLGYDTKGHNLRTGVGLRVIF</sequence>
<dbReference type="GeneID" id="78419634"/>
<dbReference type="eggNOG" id="COG3210">
    <property type="taxonomic scope" value="Bacteria"/>
</dbReference>
<dbReference type="Proteomes" id="UP000003748">
    <property type="component" value="Unassembled WGS sequence"/>
</dbReference>
<feature type="domain" description="Autotransporter" evidence="2">
    <location>
        <begin position="1794"/>
        <end position="2087"/>
    </location>
</feature>
<organism evidence="3 4">
    <name type="scientific">Fusobacterium periodonticum ATCC 33693</name>
    <dbReference type="NCBI Taxonomy" id="546275"/>
    <lineage>
        <taxon>Bacteria</taxon>
        <taxon>Fusobacteriati</taxon>
        <taxon>Fusobacteriota</taxon>
        <taxon>Fusobacteriia</taxon>
        <taxon>Fusobacteriales</taxon>
        <taxon>Fusobacteriaceae</taxon>
        <taxon>Fusobacterium</taxon>
    </lineage>
</organism>
<dbReference type="OrthoDB" id="78031at2"/>
<evidence type="ECO:0000256" key="1">
    <source>
        <dbReference type="SAM" id="Coils"/>
    </source>
</evidence>
<protein>
    <submittedName>
        <fullName evidence="3">Autotransporter beta-domain protein</fullName>
    </submittedName>
</protein>
<dbReference type="NCBIfam" id="NF033175">
    <property type="entry name" value="fuso_auto_Nterm"/>
    <property type="match status" value="2"/>
</dbReference>
<dbReference type="Gene3D" id="2.40.128.130">
    <property type="entry name" value="Autotransporter beta-domain"/>
    <property type="match status" value="1"/>
</dbReference>
<dbReference type="InterPro" id="IPR005546">
    <property type="entry name" value="Autotransporte_beta"/>
</dbReference>
<accession>D4CVF2</accession>
<dbReference type="HOGENOM" id="CLU_000258_0_0_0"/>
<keyword evidence="1" id="KW-0175">Coiled coil</keyword>
<feature type="coiled-coil region" evidence="1">
    <location>
        <begin position="112"/>
        <end position="157"/>
    </location>
</feature>
<dbReference type="SUPFAM" id="SSF103515">
    <property type="entry name" value="Autotransporter"/>
    <property type="match status" value="1"/>
</dbReference>
<evidence type="ECO:0000259" key="2">
    <source>
        <dbReference type="PROSITE" id="PS51208"/>
    </source>
</evidence>